<name>A0ABR1JEA6_9AGAR</name>
<dbReference type="Proteomes" id="UP001498398">
    <property type="component" value="Unassembled WGS sequence"/>
</dbReference>
<feature type="domain" description="NADH:flavin oxidoreductase/NADH oxidase N-terminal" evidence="1">
    <location>
        <begin position="7"/>
        <end position="284"/>
    </location>
</feature>
<keyword evidence="3" id="KW-1185">Reference proteome</keyword>
<dbReference type="EMBL" id="JBANRG010000016">
    <property type="protein sequence ID" value="KAK7459647.1"/>
    <property type="molecule type" value="Genomic_DNA"/>
</dbReference>
<dbReference type="Gene3D" id="3.20.20.70">
    <property type="entry name" value="Aldolase class I"/>
    <property type="match status" value="1"/>
</dbReference>
<evidence type="ECO:0000259" key="1">
    <source>
        <dbReference type="Pfam" id="PF00724"/>
    </source>
</evidence>
<dbReference type="InterPro" id="IPR001155">
    <property type="entry name" value="OxRdtase_FMN_N"/>
</dbReference>
<dbReference type="InterPro" id="IPR013785">
    <property type="entry name" value="Aldolase_TIM"/>
</dbReference>
<sequence length="401" mass="44420">MSTPTPLFEPLKLGPITLRNRVLMSAMTRNRSVPTNVPNEVNLDYYKQRAGSAGLIVTEGTLISQQGTEWPWAPGIWSTEQVEAWKKIVDAVHERGSHIYSQLWHVGRVAHPNAPEQIASGEPVYGPSAISARGGNFRWIPGCPSYVTPTPIDDPRKIIAQFKKAAIHAKQAGFDGVELHAASGCLVQQFFDSTSNERIDEWGGNIPNRCRFGLEVVQALIEIWGADRVGIKVTPSGGYNDVGMPLNETIATYNYFLAEVDKFELAYINLVRYIEMTDPVIDGQKRGIPHDIIATYSPTIKKSTIFSNGGFTSEEAASFVSGRYIFFFMTDRVSIVLCYAEGKVAGVFFGIPWISHPDLAKRMQHGKPIDQNPIISLFYGHGGELEAQKKGYTDYPSADYD</sequence>
<organism evidence="2 3">
    <name type="scientific">Marasmiellus scandens</name>
    <dbReference type="NCBI Taxonomy" id="2682957"/>
    <lineage>
        <taxon>Eukaryota</taxon>
        <taxon>Fungi</taxon>
        <taxon>Dikarya</taxon>
        <taxon>Basidiomycota</taxon>
        <taxon>Agaricomycotina</taxon>
        <taxon>Agaricomycetes</taxon>
        <taxon>Agaricomycetidae</taxon>
        <taxon>Agaricales</taxon>
        <taxon>Marasmiineae</taxon>
        <taxon>Omphalotaceae</taxon>
        <taxon>Marasmiellus</taxon>
    </lineage>
</organism>
<dbReference type="InterPro" id="IPR045247">
    <property type="entry name" value="Oye-like"/>
</dbReference>
<dbReference type="SUPFAM" id="SSF51395">
    <property type="entry name" value="FMN-linked oxidoreductases"/>
    <property type="match status" value="1"/>
</dbReference>
<evidence type="ECO:0000313" key="3">
    <source>
        <dbReference type="Proteomes" id="UP001498398"/>
    </source>
</evidence>
<accession>A0ABR1JEA6</accession>
<proteinExistence type="predicted"/>
<protein>
    <recommendedName>
        <fullName evidence="1">NADH:flavin oxidoreductase/NADH oxidase N-terminal domain-containing protein</fullName>
    </recommendedName>
</protein>
<dbReference type="PANTHER" id="PTHR22893">
    <property type="entry name" value="NADH OXIDOREDUCTASE-RELATED"/>
    <property type="match status" value="1"/>
</dbReference>
<reference evidence="2 3" key="1">
    <citation type="submission" date="2024-01" db="EMBL/GenBank/DDBJ databases">
        <title>A draft genome for the cacao thread blight pathogen Marasmiellus scandens.</title>
        <authorList>
            <person name="Baruah I.K."/>
            <person name="Leung J."/>
            <person name="Bukari Y."/>
            <person name="Amoako-Attah I."/>
            <person name="Meinhardt L.W."/>
            <person name="Bailey B.A."/>
            <person name="Cohen S.P."/>
        </authorList>
    </citation>
    <scope>NUCLEOTIDE SEQUENCE [LARGE SCALE GENOMIC DNA]</scope>
    <source>
        <strain evidence="2 3">GH-19</strain>
    </source>
</reference>
<dbReference type="CDD" id="cd02933">
    <property type="entry name" value="OYE_like_FMN"/>
    <property type="match status" value="1"/>
</dbReference>
<gene>
    <name evidence="2" type="ORF">VKT23_009629</name>
</gene>
<evidence type="ECO:0000313" key="2">
    <source>
        <dbReference type="EMBL" id="KAK7459647.1"/>
    </source>
</evidence>
<comment type="caution">
    <text evidence="2">The sequence shown here is derived from an EMBL/GenBank/DDBJ whole genome shotgun (WGS) entry which is preliminary data.</text>
</comment>
<dbReference type="Pfam" id="PF00724">
    <property type="entry name" value="Oxidored_FMN"/>
    <property type="match status" value="1"/>
</dbReference>
<dbReference type="PANTHER" id="PTHR22893:SF91">
    <property type="entry name" value="NADPH DEHYDROGENASE 2-RELATED"/>
    <property type="match status" value="1"/>
</dbReference>